<evidence type="ECO:0000313" key="3">
    <source>
        <dbReference type="EMBL" id="MTH34347.1"/>
    </source>
</evidence>
<evidence type="ECO:0000256" key="2">
    <source>
        <dbReference type="SAM" id="SignalP"/>
    </source>
</evidence>
<evidence type="ECO:0008006" key="5">
    <source>
        <dbReference type="Google" id="ProtNLM"/>
    </source>
</evidence>
<reference evidence="3 4" key="1">
    <citation type="submission" date="2019-11" db="EMBL/GenBank/DDBJ databases">
        <authorList>
            <person name="Dong K."/>
        </authorList>
    </citation>
    <scope>NUCLEOTIDE SEQUENCE [LARGE SCALE GENOMIC DNA]</scope>
    <source>
        <strain evidence="3 4">JCM 17370</strain>
    </source>
</reference>
<proteinExistence type="predicted"/>
<gene>
    <name evidence="3" type="ORF">GL279_07015</name>
</gene>
<sequence>MLCRLITFMTILCLWMAPGIAADHAMAAPMAMAAHDAPHHIAQDGTGCTCPEQGGCAKQAAACAWACAGIAVMQPQPAAARGTPVPRLMHTAHAGATASGRTPAPSARPPDPSVV</sequence>
<evidence type="ECO:0000256" key="1">
    <source>
        <dbReference type="SAM" id="MobiDB-lite"/>
    </source>
</evidence>
<keyword evidence="4" id="KW-1185">Reference proteome</keyword>
<comment type="caution">
    <text evidence="3">The sequence shown here is derived from an EMBL/GenBank/DDBJ whole genome shotgun (WGS) entry which is preliminary data.</text>
</comment>
<dbReference type="AlphaFoldDB" id="A0A844H779"/>
<organism evidence="3 4">
    <name type="scientific">Paracoccus limosus</name>
    <dbReference type="NCBI Taxonomy" id="913252"/>
    <lineage>
        <taxon>Bacteria</taxon>
        <taxon>Pseudomonadati</taxon>
        <taxon>Pseudomonadota</taxon>
        <taxon>Alphaproteobacteria</taxon>
        <taxon>Rhodobacterales</taxon>
        <taxon>Paracoccaceae</taxon>
        <taxon>Paracoccus</taxon>
    </lineage>
</organism>
<keyword evidence="2" id="KW-0732">Signal</keyword>
<protein>
    <recommendedName>
        <fullName evidence="5">CopL family metal-binding regulatory protein</fullName>
    </recommendedName>
</protein>
<feature type="compositionally biased region" description="Pro residues" evidence="1">
    <location>
        <begin position="106"/>
        <end position="115"/>
    </location>
</feature>
<feature type="chain" id="PRO_5032625563" description="CopL family metal-binding regulatory protein" evidence="2">
    <location>
        <begin position="28"/>
        <end position="115"/>
    </location>
</feature>
<accession>A0A844H779</accession>
<dbReference type="EMBL" id="WMIF01000007">
    <property type="protein sequence ID" value="MTH34347.1"/>
    <property type="molecule type" value="Genomic_DNA"/>
</dbReference>
<feature type="signal peptide" evidence="2">
    <location>
        <begin position="1"/>
        <end position="27"/>
    </location>
</feature>
<name>A0A844H779_9RHOB</name>
<dbReference type="RefSeq" id="WP_155063910.1">
    <property type="nucleotide sequence ID" value="NZ_WMIF01000007.1"/>
</dbReference>
<dbReference type="Proteomes" id="UP000442533">
    <property type="component" value="Unassembled WGS sequence"/>
</dbReference>
<evidence type="ECO:0000313" key="4">
    <source>
        <dbReference type="Proteomes" id="UP000442533"/>
    </source>
</evidence>
<feature type="region of interest" description="Disordered" evidence="1">
    <location>
        <begin position="80"/>
        <end position="115"/>
    </location>
</feature>